<evidence type="ECO:0000313" key="2">
    <source>
        <dbReference type="WBParaSite" id="PSU_v2.g700.t1"/>
    </source>
</evidence>
<dbReference type="Proteomes" id="UP000887577">
    <property type="component" value="Unplaced"/>
</dbReference>
<protein>
    <submittedName>
        <fullName evidence="2">Uncharacterized protein</fullName>
    </submittedName>
</protein>
<keyword evidence="1" id="KW-1185">Reference proteome</keyword>
<dbReference type="WBParaSite" id="PSU_v2.g700.t1">
    <property type="protein sequence ID" value="PSU_v2.g700.t1"/>
    <property type="gene ID" value="PSU_v2.g700"/>
</dbReference>
<organism evidence="1 2">
    <name type="scientific">Panagrolaimus superbus</name>
    <dbReference type="NCBI Taxonomy" id="310955"/>
    <lineage>
        <taxon>Eukaryota</taxon>
        <taxon>Metazoa</taxon>
        <taxon>Ecdysozoa</taxon>
        <taxon>Nematoda</taxon>
        <taxon>Chromadorea</taxon>
        <taxon>Rhabditida</taxon>
        <taxon>Tylenchina</taxon>
        <taxon>Panagrolaimomorpha</taxon>
        <taxon>Panagrolaimoidea</taxon>
        <taxon>Panagrolaimidae</taxon>
        <taxon>Panagrolaimus</taxon>
    </lineage>
</organism>
<accession>A0A914Z526</accession>
<sequence length="132" mass="15063">MRNPRNIASFVLLGPSSFADYDIRVGQVARDVSQKFLIDLVMELKKSNARCLWIAKMVKEDKAKIPEIVIAKFPMFKTNGSWLQHDFAYTLENMYKLPFFSIFKTLETFAPAVAALACDHQILSPDDQVQAF</sequence>
<dbReference type="AlphaFoldDB" id="A0A914Z526"/>
<evidence type="ECO:0000313" key="1">
    <source>
        <dbReference type="Proteomes" id="UP000887577"/>
    </source>
</evidence>
<name>A0A914Z526_9BILA</name>
<proteinExistence type="predicted"/>
<reference evidence="2" key="1">
    <citation type="submission" date="2022-11" db="UniProtKB">
        <authorList>
            <consortium name="WormBaseParasite"/>
        </authorList>
    </citation>
    <scope>IDENTIFICATION</scope>
</reference>